<keyword evidence="3" id="KW-1185">Reference proteome</keyword>
<evidence type="ECO:0008006" key="4">
    <source>
        <dbReference type="Google" id="ProtNLM"/>
    </source>
</evidence>
<accession>A0A8H5FEB7</accession>
<evidence type="ECO:0000313" key="3">
    <source>
        <dbReference type="Proteomes" id="UP000541558"/>
    </source>
</evidence>
<evidence type="ECO:0000256" key="1">
    <source>
        <dbReference type="SAM" id="MobiDB-lite"/>
    </source>
</evidence>
<gene>
    <name evidence="2" type="ORF">D9611_002636</name>
</gene>
<organism evidence="2 3">
    <name type="scientific">Ephemerocybe angulata</name>
    <dbReference type="NCBI Taxonomy" id="980116"/>
    <lineage>
        <taxon>Eukaryota</taxon>
        <taxon>Fungi</taxon>
        <taxon>Dikarya</taxon>
        <taxon>Basidiomycota</taxon>
        <taxon>Agaricomycotina</taxon>
        <taxon>Agaricomycetes</taxon>
        <taxon>Agaricomycetidae</taxon>
        <taxon>Agaricales</taxon>
        <taxon>Agaricineae</taxon>
        <taxon>Psathyrellaceae</taxon>
        <taxon>Ephemerocybe</taxon>
    </lineage>
</organism>
<comment type="caution">
    <text evidence="2">The sequence shown here is derived from an EMBL/GenBank/DDBJ whole genome shotgun (WGS) entry which is preliminary data.</text>
</comment>
<name>A0A8H5FEB7_9AGAR</name>
<feature type="region of interest" description="Disordered" evidence="1">
    <location>
        <begin position="159"/>
        <end position="197"/>
    </location>
</feature>
<evidence type="ECO:0000313" key="2">
    <source>
        <dbReference type="EMBL" id="KAF5333659.1"/>
    </source>
</evidence>
<feature type="compositionally biased region" description="Polar residues" evidence="1">
    <location>
        <begin position="177"/>
        <end position="197"/>
    </location>
</feature>
<dbReference type="EMBL" id="JAACJK010000109">
    <property type="protein sequence ID" value="KAF5333659.1"/>
    <property type="molecule type" value="Genomic_DNA"/>
</dbReference>
<dbReference type="OrthoDB" id="3366194at2759"/>
<sequence>MLTTEVANNLQSHKKKQSLSQQAASILFNSSNTRATNVFARSSSTEKSPNPRFSRFEELLATTEMPPSGPEYYAARRKLWLKPGWEGTPKPRPHSNSRQKLEAILNQTNALYDDNAWKKIDRVWKNLANGTRLSERLPMGLIIKIVHAAWVRDHTWPAGFEAPEPDDVAPPEDDTVSDLQLNSLQGDGCVDSTSGTK</sequence>
<proteinExistence type="predicted"/>
<dbReference type="Proteomes" id="UP000541558">
    <property type="component" value="Unassembled WGS sequence"/>
</dbReference>
<dbReference type="AlphaFoldDB" id="A0A8H5FEB7"/>
<reference evidence="2 3" key="1">
    <citation type="journal article" date="2020" name="ISME J.">
        <title>Uncovering the hidden diversity of litter-decomposition mechanisms in mushroom-forming fungi.</title>
        <authorList>
            <person name="Floudas D."/>
            <person name="Bentzer J."/>
            <person name="Ahren D."/>
            <person name="Johansson T."/>
            <person name="Persson P."/>
            <person name="Tunlid A."/>
        </authorList>
    </citation>
    <scope>NUCLEOTIDE SEQUENCE [LARGE SCALE GENOMIC DNA]</scope>
    <source>
        <strain evidence="2 3">CBS 175.51</strain>
    </source>
</reference>
<feature type="compositionally biased region" description="Acidic residues" evidence="1">
    <location>
        <begin position="163"/>
        <end position="176"/>
    </location>
</feature>
<protein>
    <recommendedName>
        <fullName evidence="4">DUF4050 domain-containing protein</fullName>
    </recommendedName>
</protein>